<reference evidence="4" key="1">
    <citation type="journal article" date="2019" name="Int. J. Syst. Evol. Microbiol.">
        <title>The Global Catalogue of Microorganisms (GCM) 10K type strain sequencing project: providing services to taxonomists for standard genome sequencing and annotation.</title>
        <authorList>
            <consortium name="The Broad Institute Genomics Platform"/>
            <consortium name="The Broad Institute Genome Sequencing Center for Infectious Disease"/>
            <person name="Wu L."/>
            <person name="Ma J."/>
        </authorList>
    </citation>
    <scope>NUCLEOTIDE SEQUENCE [LARGE SCALE GENOMIC DNA]</scope>
    <source>
        <strain evidence="4">CGMCC 4.7683</strain>
    </source>
</reference>
<feature type="compositionally biased region" description="Basic and acidic residues" evidence="1">
    <location>
        <begin position="402"/>
        <end position="412"/>
    </location>
</feature>
<dbReference type="Proteomes" id="UP000635387">
    <property type="component" value="Unassembled WGS sequence"/>
</dbReference>
<accession>A0ABQ3M444</accession>
<dbReference type="CDD" id="cd00085">
    <property type="entry name" value="HNHc"/>
    <property type="match status" value="1"/>
</dbReference>
<feature type="region of interest" description="Disordered" evidence="1">
    <location>
        <begin position="388"/>
        <end position="412"/>
    </location>
</feature>
<keyword evidence="4" id="KW-1185">Reference proteome</keyword>
<evidence type="ECO:0000313" key="4">
    <source>
        <dbReference type="Proteomes" id="UP000635387"/>
    </source>
</evidence>
<dbReference type="EMBL" id="BNAY01000010">
    <property type="protein sequence ID" value="GHH33106.1"/>
    <property type="molecule type" value="Genomic_DNA"/>
</dbReference>
<proteinExistence type="predicted"/>
<evidence type="ECO:0000313" key="3">
    <source>
        <dbReference type="EMBL" id="GHH33106.1"/>
    </source>
</evidence>
<protein>
    <recommendedName>
        <fullName evidence="2">DUF222 domain-containing protein</fullName>
    </recommendedName>
</protein>
<dbReference type="InterPro" id="IPR003870">
    <property type="entry name" value="DUF222"/>
</dbReference>
<organism evidence="3 4">
    <name type="scientific">Amycolatopsis oliviviridis</name>
    <dbReference type="NCBI Taxonomy" id="1471590"/>
    <lineage>
        <taxon>Bacteria</taxon>
        <taxon>Bacillati</taxon>
        <taxon>Actinomycetota</taxon>
        <taxon>Actinomycetes</taxon>
        <taxon>Pseudonocardiales</taxon>
        <taxon>Pseudonocardiaceae</taxon>
        <taxon>Amycolatopsis</taxon>
    </lineage>
</organism>
<name>A0ABQ3M444_9PSEU</name>
<sequence length="412" mass="44588">MDTLNATVALLKEITESEVFGEVNASLDSLGDNDAVDAAVAASEGIARLEAVRFRALGRLSRYRGGASSVVQEAALALSVVDTHAGALVSAAEALTTRLPRTLGLLDQGKVGGYGAMKVATATAWLSDEDARAVDAVLEDRIPDRNSEQIRKAANHAAMMADRDGASRRVERHRAGRRLSVRQGETGVASIEVQDGPVEKVAAAYTRIDREARALRAGGETRTLDQLRADVALDLLLSGQGGKSERSEVFLYMDLNIYLGMNDDPAEMAGHGHIPASLARHIAGGSNTVLRRIITDPLSGQVLDLGRDRYRPTAGLDEFVRVRDRECRRPGCHRVAQACDLDHALPWQFGGHTADTELVDLCRRDHRLKDEPGWNYRLGSDGTLTITTPTGQSYDSMPPPLHEPRDEEPSAF</sequence>
<dbReference type="Pfam" id="PF02720">
    <property type="entry name" value="DUF222"/>
    <property type="match status" value="1"/>
</dbReference>
<gene>
    <name evidence="3" type="ORF">GCM10017790_71230</name>
</gene>
<evidence type="ECO:0000256" key="1">
    <source>
        <dbReference type="SAM" id="MobiDB-lite"/>
    </source>
</evidence>
<dbReference type="InterPro" id="IPR003615">
    <property type="entry name" value="HNH_nuc"/>
</dbReference>
<comment type="caution">
    <text evidence="3">The sequence shown here is derived from an EMBL/GenBank/DDBJ whole genome shotgun (WGS) entry which is preliminary data.</text>
</comment>
<evidence type="ECO:0000259" key="2">
    <source>
        <dbReference type="Pfam" id="PF02720"/>
    </source>
</evidence>
<dbReference type="RefSeq" id="WP_229908132.1">
    <property type="nucleotide sequence ID" value="NZ_BNAY01000010.1"/>
</dbReference>
<feature type="domain" description="DUF222" evidence="2">
    <location>
        <begin position="47"/>
        <end position="324"/>
    </location>
</feature>